<feature type="domain" description="VOC" evidence="1">
    <location>
        <begin position="4"/>
        <end position="121"/>
    </location>
</feature>
<dbReference type="Pfam" id="PF00903">
    <property type="entry name" value="Glyoxalase"/>
    <property type="match status" value="1"/>
</dbReference>
<dbReference type="Gene3D" id="3.30.720.110">
    <property type="match status" value="1"/>
</dbReference>
<keyword evidence="3" id="KW-1185">Reference proteome</keyword>
<dbReference type="InterPro" id="IPR037523">
    <property type="entry name" value="VOC_core"/>
</dbReference>
<dbReference type="PANTHER" id="PTHR33993:SF14">
    <property type="entry name" value="GB|AAF24581.1"/>
    <property type="match status" value="1"/>
</dbReference>
<evidence type="ECO:0000259" key="1">
    <source>
        <dbReference type="PROSITE" id="PS51819"/>
    </source>
</evidence>
<reference evidence="2 3" key="1">
    <citation type="submission" date="2020-04" db="EMBL/GenBank/DDBJ databases">
        <title>CFH 90308 Microbacterium sp.</title>
        <authorList>
            <person name="Nie G."/>
            <person name="Ming H."/>
            <person name="Xia T."/>
        </authorList>
    </citation>
    <scope>NUCLEOTIDE SEQUENCE [LARGE SCALE GENOMIC DNA]</scope>
    <source>
        <strain evidence="2 3">CFH 90308</strain>
    </source>
</reference>
<proteinExistence type="predicted"/>
<evidence type="ECO:0000313" key="3">
    <source>
        <dbReference type="Proteomes" id="UP001429745"/>
    </source>
</evidence>
<organism evidence="2 3">
    <name type="scientific">Microbacterium salsuginis</name>
    <dbReference type="NCBI Taxonomy" id="2722803"/>
    <lineage>
        <taxon>Bacteria</taxon>
        <taxon>Bacillati</taxon>
        <taxon>Actinomycetota</taxon>
        <taxon>Actinomycetes</taxon>
        <taxon>Micrococcales</taxon>
        <taxon>Microbacteriaceae</taxon>
        <taxon>Microbacterium</taxon>
    </lineage>
</organism>
<dbReference type="RefSeq" id="WP_168913615.1">
    <property type="nucleotide sequence ID" value="NZ_JABACI010000004.1"/>
</dbReference>
<dbReference type="Proteomes" id="UP001429745">
    <property type="component" value="Unassembled WGS sequence"/>
</dbReference>
<gene>
    <name evidence="2" type="ORF">HF576_15160</name>
</gene>
<dbReference type="Gene3D" id="3.30.720.120">
    <property type="match status" value="1"/>
</dbReference>
<dbReference type="InterPro" id="IPR004360">
    <property type="entry name" value="Glyas_Fos-R_dOase_dom"/>
</dbReference>
<dbReference type="EMBL" id="JABACI010000004">
    <property type="protein sequence ID" value="NLP85185.1"/>
    <property type="molecule type" value="Genomic_DNA"/>
</dbReference>
<accession>A0ABX1KGG5</accession>
<evidence type="ECO:0000313" key="2">
    <source>
        <dbReference type="EMBL" id="NLP85185.1"/>
    </source>
</evidence>
<dbReference type="PANTHER" id="PTHR33993">
    <property type="entry name" value="GLYOXALASE-RELATED"/>
    <property type="match status" value="1"/>
</dbReference>
<sequence>MNLMSLYPVLMTTDVASTADFYRTHFDFEVAFESDWYVSLQRGRWELAVLDASHATIPDGYRNGAAGGLLLNFEVDDVDAVHDRLVAAGLTPVRPLRSEDFGQRHAIFAGPDNVLLDIITPIAPTGEFADQFSESALAEAHAGAHE</sequence>
<name>A0ABX1KGG5_9MICO</name>
<dbReference type="InterPro" id="IPR029068">
    <property type="entry name" value="Glyas_Bleomycin-R_OHBP_Dase"/>
</dbReference>
<dbReference type="InterPro" id="IPR052164">
    <property type="entry name" value="Anthracycline_SecMetBiosynth"/>
</dbReference>
<dbReference type="PROSITE" id="PS51819">
    <property type="entry name" value="VOC"/>
    <property type="match status" value="1"/>
</dbReference>
<protein>
    <recommendedName>
        <fullName evidence="1">VOC domain-containing protein</fullName>
    </recommendedName>
</protein>
<comment type="caution">
    <text evidence="2">The sequence shown here is derived from an EMBL/GenBank/DDBJ whole genome shotgun (WGS) entry which is preliminary data.</text>
</comment>
<dbReference type="SUPFAM" id="SSF54593">
    <property type="entry name" value="Glyoxalase/Bleomycin resistance protein/Dihydroxybiphenyl dioxygenase"/>
    <property type="match status" value="1"/>
</dbReference>